<organism evidence="2 3">
    <name type="scientific">Striga asiatica</name>
    <name type="common">Asiatic witchweed</name>
    <name type="synonym">Buchnera asiatica</name>
    <dbReference type="NCBI Taxonomy" id="4170"/>
    <lineage>
        <taxon>Eukaryota</taxon>
        <taxon>Viridiplantae</taxon>
        <taxon>Streptophyta</taxon>
        <taxon>Embryophyta</taxon>
        <taxon>Tracheophyta</taxon>
        <taxon>Spermatophyta</taxon>
        <taxon>Magnoliopsida</taxon>
        <taxon>eudicotyledons</taxon>
        <taxon>Gunneridae</taxon>
        <taxon>Pentapetalae</taxon>
        <taxon>asterids</taxon>
        <taxon>lamiids</taxon>
        <taxon>Lamiales</taxon>
        <taxon>Orobanchaceae</taxon>
        <taxon>Buchnereae</taxon>
        <taxon>Striga</taxon>
    </lineage>
</organism>
<accession>A0A5A7RH60</accession>
<comment type="caution">
    <text evidence="2">The sequence shown here is derived from an EMBL/GenBank/DDBJ whole genome shotgun (WGS) entry which is preliminary data.</text>
</comment>
<sequence length="274" mass="31237">MENPKGDAMKPEDLDSSGEISDLDNEVQSTNTWPSGLPKGVDYYDYFLGDDYDDEMHNKLSVDEADLILSPLTIIILEREKAQEELMDMVQHLVKEHPELIPSAKELLEALECDCDCDDNKHAEKAMELLKNQHVHQGFVRIFAEGFAVLRSVNQLAENELECRTVANRVARIRRDPLLDKCVSAKGDVDIMRGGLCILVAYWIDRRLERWLSEQASQHEKIIPNIFLVSNISCYYFLLSCVQLPQIRSNTQIGHRIRATNKMMSQCEELGVGV</sequence>
<keyword evidence="3" id="KW-1185">Reference proteome</keyword>
<keyword evidence="2" id="KW-0489">Methyltransferase</keyword>
<feature type="compositionally biased region" description="Basic and acidic residues" evidence="1">
    <location>
        <begin position="1"/>
        <end position="13"/>
    </location>
</feature>
<dbReference type="EMBL" id="BKCP01012736">
    <property type="protein sequence ID" value="GER56489.1"/>
    <property type="molecule type" value="Genomic_DNA"/>
</dbReference>
<dbReference type="AlphaFoldDB" id="A0A5A7RH60"/>
<evidence type="ECO:0000313" key="3">
    <source>
        <dbReference type="Proteomes" id="UP000325081"/>
    </source>
</evidence>
<reference evidence="3" key="1">
    <citation type="journal article" date="2019" name="Curr. Biol.">
        <title>Genome Sequence of Striga asiatica Provides Insight into the Evolution of Plant Parasitism.</title>
        <authorList>
            <person name="Yoshida S."/>
            <person name="Kim S."/>
            <person name="Wafula E.K."/>
            <person name="Tanskanen J."/>
            <person name="Kim Y.M."/>
            <person name="Honaas L."/>
            <person name="Yang Z."/>
            <person name="Spallek T."/>
            <person name="Conn C.E."/>
            <person name="Ichihashi Y."/>
            <person name="Cheong K."/>
            <person name="Cui S."/>
            <person name="Der J.P."/>
            <person name="Gundlach H."/>
            <person name="Jiao Y."/>
            <person name="Hori C."/>
            <person name="Ishida J.K."/>
            <person name="Kasahara H."/>
            <person name="Kiba T."/>
            <person name="Kim M.S."/>
            <person name="Koo N."/>
            <person name="Laohavisit A."/>
            <person name="Lee Y.H."/>
            <person name="Lumba S."/>
            <person name="McCourt P."/>
            <person name="Mortimer J.C."/>
            <person name="Mutuku J.M."/>
            <person name="Nomura T."/>
            <person name="Sasaki-Sekimoto Y."/>
            <person name="Seto Y."/>
            <person name="Wang Y."/>
            <person name="Wakatake T."/>
            <person name="Sakakibara H."/>
            <person name="Demura T."/>
            <person name="Yamaguchi S."/>
            <person name="Yoneyama K."/>
            <person name="Manabe R.I."/>
            <person name="Nelson D.C."/>
            <person name="Schulman A.H."/>
            <person name="Timko M.P."/>
            <person name="dePamphilis C.W."/>
            <person name="Choi D."/>
            <person name="Shirasu K."/>
        </authorList>
    </citation>
    <scope>NUCLEOTIDE SEQUENCE [LARGE SCALE GENOMIC DNA]</scope>
    <source>
        <strain evidence="3">cv. UVA1</strain>
    </source>
</reference>
<dbReference type="GO" id="GO:0008168">
    <property type="term" value="F:methyltransferase activity"/>
    <property type="evidence" value="ECO:0007669"/>
    <property type="project" value="UniProtKB-KW"/>
</dbReference>
<proteinExistence type="predicted"/>
<evidence type="ECO:0000313" key="2">
    <source>
        <dbReference type="EMBL" id="GER56489.1"/>
    </source>
</evidence>
<keyword evidence="2" id="KW-0808">Transferase</keyword>
<protein>
    <submittedName>
        <fullName evidence="2">tRNA (Mo5U34)-methyltransferase</fullName>
    </submittedName>
</protein>
<name>A0A5A7RH60_STRAF</name>
<dbReference type="Proteomes" id="UP000325081">
    <property type="component" value="Unassembled WGS sequence"/>
</dbReference>
<feature type="region of interest" description="Disordered" evidence="1">
    <location>
        <begin position="1"/>
        <end position="34"/>
    </location>
</feature>
<dbReference type="GO" id="GO:0032259">
    <property type="term" value="P:methylation"/>
    <property type="evidence" value="ECO:0007669"/>
    <property type="project" value="UniProtKB-KW"/>
</dbReference>
<evidence type="ECO:0000256" key="1">
    <source>
        <dbReference type="SAM" id="MobiDB-lite"/>
    </source>
</evidence>
<gene>
    <name evidence="2" type="ORF">STAS_34216</name>
</gene>